<dbReference type="STRING" id="314278.NB231_15798"/>
<dbReference type="GO" id="GO:0050821">
    <property type="term" value="P:protein stabilization"/>
    <property type="evidence" value="ECO:0007669"/>
    <property type="project" value="InterPro"/>
</dbReference>
<gene>
    <name evidence="7" type="primary">surA</name>
    <name evidence="9" type="ORF">NB231_15798</name>
</gene>
<protein>
    <recommendedName>
        <fullName evidence="7">Chaperone SurA</fullName>
    </recommendedName>
    <alternativeName>
        <fullName evidence="7">Peptidyl-prolyl cis-trans isomerase SurA</fullName>
        <shortName evidence="7">PPIase SurA</shortName>
        <ecNumber evidence="7">5.2.1.8</ecNumber>
    </alternativeName>
    <alternativeName>
        <fullName evidence="7">Rotamase SurA</fullName>
    </alternativeName>
</protein>
<feature type="domain" description="PpiC" evidence="8">
    <location>
        <begin position="284"/>
        <end position="383"/>
    </location>
</feature>
<keyword evidence="4 7" id="KW-0697">Rotamase</keyword>
<dbReference type="InterPro" id="IPR000297">
    <property type="entry name" value="PPIase_PpiC"/>
</dbReference>
<dbReference type="InterPro" id="IPR015391">
    <property type="entry name" value="SurA_N"/>
</dbReference>
<keyword evidence="2 7" id="KW-0677">Repeat</keyword>
<dbReference type="HAMAP" id="MF_01183">
    <property type="entry name" value="Chaperone_SurA"/>
    <property type="match status" value="1"/>
</dbReference>
<dbReference type="OrthoDB" id="14196at2"/>
<dbReference type="Pfam" id="PF13616">
    <property type="entry name" value="Rotamase_3"/>
    <property type="match status" value="1"/>
</dbReference>
<dbReference type="PANTHER" id="PTHR47637">
    <property type="entry name" value="CHAPERONE SURA"/>
    <property type="match status" value="1"/>
</dbReference>
<keyword evidence="6 7" id="KW-0413">Isomerase</keyword>
<evidence type="ECO:0000256" key="6">
    <source>
        <dbReference type="ARBA" id="ARBA00023235"/>
    </source>
</evidence>
<sequence>MKTRVRSLIIFLALVVFIEAQTPLLAAQVLDRIVAVVNDSVVLQSELKEELIIVRQQLQRQDMQLPDPRNLQHQVLEQLILKKLQLDAASRTGISVDDATLDAAVRRVAEQNQMTLSQFRDALAAEAIGWEDFRDKLRDQIIISRLRHQVMQSRINVTPQEIAQFVAQQRGGQSAEYHLGHILVALPDAASPQTIAQARDKAERIHRQLEQEASFETLAASYSDSQTALQGGDLGWRKQGELPTLIAELISGLPVGKVTPVLRSPSGFHIFKLLARREGERHIITQTHARHILIETNAVVSDRDARRRLESLRKRIENGDSFAALAKAHSDDSTSAFQGGDLGWVDPGRMVATFEQVMDSLQPDEISQPFHTRYGWHIVQVLNRRKQDTTEAYRREQAAQQIQNRKLQDETQLWLRQLREEAYVDLRLQS</sequence>
<evidence type="ECO:0000259" key="8">
    <source>
        <dbReference type="PROSITE" id="PS50198"/>
    </source>
</evidence>
<evidence type="ECO:0000256" key="5">
    <source>
        <dbReference type="ARBA" id="ARBA00023186"/>
    </source>
</evidence>
<comment type="function">
    <text evidence="7">Chaperone involved in the correct folding and assembly of outer membrane proteins. Recognizes specific patterns of aromatic residues and the orientation of their side chains, which are found more frequently in integral outer membrane proteins. May act in both early periplasmic and late outer membrane-associated steps of protein maturation.</text>
</comment>
<keyword evidence="5 7" id="KW-0143">Chaperone</keyword>
<dbReference type="GO" id="GO:0006457">
    <property type="term" value="P:protein folding"/>
    <property type="evidence" value="ECO:0007669"/>
    <property type="project" value="UniProtKB-UniRule"/>
</dbReference>
<dbReference type="EC" id="5.2.1.8" evidence="7"/>
<name>A4BLW0_9GAMM</name>
<keyword evidence="1 7" id="KW-0732">Signal</keyword>
<dbReference type="Pfam" id="PF00639">
    <property type="entry name" value="Rotamase"/>
    <property type="match status" value="1"/>
</dbReference>
<dbReference type="Pfam" id="PF09312">
    <property type="entry name" value="SurA_N"/>
    <property type="match status" value="1"/>
</dbReference>
<comment type="caution">
    <text evidence="9">The sequence shown here is derived from an EMBL/GenBank/DDBJ whole genome shotgun (WGS) entry which is preliminary data.</text>
</comment>
<dbReference type="HOGENOM" id="CLU_034646_11_0_6"/>
<dbReference type="Gene3D" id="1.10.4030.10">
    <property type="entry name" value="Porin chaperone SurA, peptide-binding domain"/>
    <property type="match status" value="1"/>
</dbReference>
<evidence type="ECO:0000313" key="9">
    <source>
        <dbReference type="EMBL" id="EAR23298.1"/>
    </source>
</evidence>
<evidence type="ECO:0000256" key="2">
    <source>
        <dbReference type="ARBA" id="ARBA00022737"/>
    </source>
</evidence>
<keyword evidence="3 7" id="KW-0574">Periplasm</keyword>
<evidence type="ECO:0000256" key="7">
    <source>
        <dbReference type="HAMAP-Rule" id="MF_01183"/>
    </source>
</evidence>
<dbReference type="InterPro" id="IPR023058">
    <property type="entry name" value="PPIase_PpiC_CS"/>
</dbReference>
<evidence type="ECO:0000313" key="10">
    <source>
        <dbReference type="Proteomes" id="UP000003374"/>
    </source>
</evidence>
<dbReference type="EMBL" id="AAOF01000001">
    <property type="protein sequence ID" value="EAR23298.1"/>
    <property type="molecule type" value="Genomic_DNA"/>
</dbReference>
<feature type="domain" description="PpiC" evidence="8">
    <location>
        <begin position="174"/>
        <end position="275"/>
    </location>
</feature>
<evidence type="ECO:0000256" key="1">
    <source>
        <dbReference type="ARBA" id="ARBA00022729"/>
    </source>
</evidence>
<dbReference type="InterPro" id="IPR023034">
    <property type="entry name" value="PPIase_SurA"/>
</dbReference>
<reference evidence="9 10" key="1">
    <citation type="submission" date="2006-02" db="EMBL/GenBank/DDBJ databases">
        <authorList>
            <person name="Waterbury J."/>
            <person name="Ferriera S."/>
            <person name="Johnson J."/>
            <person name="Kravitz S."/>
            <person name="Halpern A."/>
            <person name="Remington K."/>
            <person name="Beeson K."/>
            <person name="Tran B."/>
            <person name="Rogers Y.-H."/>
            <person name="Friedman R."/>
            <person name="Venter J.C."/>
        </authorList>
    </citation>
    <scope>NUCLEOTIDE SEQUENCE [LARGE SCALE GENOMIC DNA]</scope>
    <source>
        <strain evidence="9 10">Nb-231</strain>
    </source>
</reference>
<dbReference type="GO" id="GO:0003755">
    <property type="term" value="F:peptidyl-prolyl cis-trans isomerase activity"/>
    <property type="evidence" value="ECO:0007669"/>
    <property type="project" value="UniProtKB-UniRule"/>
</dbReference>
<dbReference type="PANTHER" id="PTHR47637:SF1">
    <property type="entry name" value="CHAPERONE SURA"/>
    <property type="match status" value="1"/>
</dbReference>
<dbReference type="Gene3D" id="3.10.50.40">
    <property type="match status" value="2"/>
</dbReference>
<evidence type="ECO:0000256" key="3">
    <source>
        <dbReference type="ARBA" id="ARBA00022764"/>
    </source>
</evidence>
<organism evidence="9 10">
    <name type="scientific">Nitrococcus mobilis Nb-231</name>
    <dbReference type="NCBI Taxonomy" id="314278"/>
    <lineage>
        <taxon>Bacteria</taxon>
        <taxon>Pseudomonadati</taxon>
        <taxon>Pseudomonadota</taxon>
        <taxon>Gammaproteobacteria</taxon>
        <taxon>Chromatiales</taxon>
        <taxon>Ectothiorhodospiraceae</taxon>
        <taxon>Nitrococcus</taxon>
    </lineage>
</organism>
<dbReference type="GO" id="GO:0051082">
    <property type="term" value="F:unfolded protein binding"/>
    <property type="evidence" value="ECO:0007669"/>
    <property type="project" value="UniProtKB-UniRule"/>
</dbReference>
<dbReference type="AlphaFoldDB" id="A4BLW0"/>
<dbReference type="eggNOG" id="COG0760">
    <property type="taxonomic scope" value="Bacteria"/>
</dbReference>
<comment type="subcellular location">
    <subcellularLocation>
        <location evidence="7">Periplasm</location>
    </subcellularLocation>
    <text evidence="7">Is capable of associating with the outer membrane.</text>
</comment>
<proteinExistence type="inferred from homology"/>
<dbReference type="PROSITE" id="PS01096">
    <property type="entry name" value="PPIC_PPIASE_1"/>
    <property type="match status" value="1"/>
</dbReference>
<accession>A4BLW0</accession>
<comment type="catalytic activity">
    <reaction evidence="7">
        <text>[protein]-peptidylproline (omega=180) = [protein]-peptidylproline (omega=0)</text>
        <dbReference type="Rhea" id="RHEA:16237"/>
        <dbReference type="Rhea" id="RHEA-COMP:10747"/>
        <dbReference type="Rhea" id="RHEA-COMP:10748"/>
        <dbReference type="ChEBI" id="CHEBI:83833"/>
        <dbReference type="ChEBI" id="CHEBI:83834"/>
        <dbReference type="EC" id="5.2.1.8"/>
    </reaction>
</comment>
<dbReference type="InterPro" id="IPR027304">
    <property type="entry name" value="Trigger_fact/SurA_dom_sf"/>
</dbReference>
<evidence type="ECO:0000256" key="4">
    <source>
        <dbReference type="ARBA" id="ARBA00023110"/>
    </source>
</evidence>
<dbReference type="Proteomes" id="UP000003374">
    <property type="component" value="Unassembled WGS sequence"/>
</dbReference>
<dbReference type="SUPFAM" id="SSF54534">
    <property type="entry name" value="FKBP-like"/>
    <property type="match status" value="2"/>
</dbReference>
<dbReference type="GO" id="GO:0030288">
    <property type="term" value="C:outer membrane-bounded periplasmic space"/>
    <property type="evidence" value="ECO:0007669"/>
    <property type="project" value="InterPro"/>
</dbReference>
<comment type="domain">
    <text evidence="7">The PPIase activity resides only in the second parvulin domain. The N-terminal region and the C-terminal tail are necessary and sufficient for the chaperone activity of SurA. The PPIase activity is dispensable for SurA to function as a chaperone. The N-terminal region and the C-terminal tail are also required for porin recognition.</text>
</comment>
<keyword evidence="10" id="KW-1185">Reference proteome</keyword>
<dbReference type="RefSeq" id="WP_005004425.1">
    <property type="nucleotide sequence ID" value="NZ_CH672427.1"/>
</dbReference>
<dbReference type="PROSITE" id="PS50198">
    <property type="entry name" value="PPIC_PPIASE_2"/>
    <property type="match status" value="2"/>
</dbReference>
<dbReference type="GO" id="GO:0043165">
    <property type="term" value="P:Gram-negative-bacterium-type cell outer membrane assembly"/>
    <property type="evidence" value="ECO:0007669"/>
    <property type="project" value="InterPro"/>
</dbReference>
<dbReference type="InterPro" id="IPR050280">
    <property type="entry name" value="OMP_Chaperone_SurA"/>
</dbReference>
<dbReference type="GO" id="GO:0042277">
    <property type="term" value="F:peptide binding"/>
    <property type="evidence" value="ECO:0007669"/>
    <property type="project" value="InterPro"/>
</dbReference>
<dbReference type="InterPro" id="IPR046357">
    <property type="entry name" value="PPIase_dom_sf"/>
</dbReference>
<dbReference type="SUPFAM" id="SSF109998">
    <property type="entry name" value="Triger factor/SurA peptide-binding domain-like"/>
    <property type="match status" value="1"/>
</dbReference>